<dbReference type="EMBL" id="JBHSBY010000141">
    <property type="protein sequence ID" value="MFC4198661.1"/>
    <property type="molecule type" value="Genomic_DNA"/>
</dbReference>
<dbReference type="InterPro" id="IPR012932">
    <property type="entry name" value="VKOR"/>
</dbReference>
<dbReference type="Proteomes" id="UP001595792">
    <property type="component" value="Unassembled WGS sequence"/>
</dbReference>
<evidence type="ECO:0000256" key="1">
    <source>
        <dbReference type="SAM" id="Phobius"/>
    </source>
</evidence>
<protein>
    <submittedName>
        <fullName evidence="3">Vitamin K epoxide reductase family protein</fullName>
    </submittedName>
</protein>
<feature type="transmembrane region" description="Helical" evidence="1">
    <location>
        <begin position="228"/>
        <end position="249"/>
    </location>
</feature>
<dbReference type="Pfam" id="PF07884">
    <property type="entry name" value="VKOR"/>
    <property type="match status" value="1"/>
</dbReference>
<feature type="transmembrane region" description="Helical" evidence="1">
    <location>
        <begin position="174"/>
        <end position="195"/>
    </location>
</feature>
<feature type="transmembrane region" description="Helical" evidence="1">
    <location>
        <begin position="284"/>
        <end position="307"/>
    </location>
</feature>
<sequence>MNIFTFKRPNLEAILSALLKSLKVKVTASAADACLTDHPEYPSILALSDCLRDWNMDNQTYRIDKADFQTGDLLFPFAAHFTEMGGRFILVHVIEKGIVHYTDEENRQGIMDEQEFLSRWDGIAFHAEKKPTSGEKDYQEKYLKDILQRILFPFAILFCLAIFGLAIASHPFSLSYVIVCSIKLIGTGISTLLLVQSINSQNPFIKNICGLAGKSDCDSILKSEAAQITAWLSWSEVGFFYFMGSLLLLLVHPSLIYLTAWLNVLALPYTIYSITYQYRNKSWCILCCSVQFLLWAEFLIDIGFNVFNKNSGTFAYLTPLFFLIPVIAWFLLKPALSLSVQVEPLKQQLRVFKFKHHVFKQSLLSQSRYAVDDSLMPVRLGDPSAPITITMVSNPACVACAKAHDFLDTWMLIREDIQVKVLFATDRDEHDFRYKVARHLIALTQSGDANLAGNALKDWYGKRVKYEGWAVRYPVSKSDSDKTALNHQRKWCRVANITVTPTIFVNGYQIPKGYELEDLKYIL</sequence>
<dbReference type="SUPFAM" id="SSF52833">
    <property type="entry name" value="Thioredoxin-like"/>
    <property type="match status" value="1"/>
</dbReference>
<accession>A0ABV8NS26</accession>
<gene>
    <name evidence="3" type="ORF">ACFOUY_18290</name>
</gene>
<dbReference type="Gene3D" id="3.40.30.10">
    <property type="entry name" value="Glutaredoxin"/>
    <property type="match status" value="1"/>
</dbReference>
<evidence type="ECO:0000313" key="3">
    <source>
        <dbReference type="EMBL" id="MFC4198661.1"/>
    </source>
</evidence>
<keyword evidence="1" id="KW-1133">Transmembrane helix</keyword>
<name>A0ABV8NS26_9SPHI</name>
<keyword evidence="4" id="KW-1185">Reference proteome</keyword>
<evidence type="ECO:0000313" key="4">
    <source>
        <dbReference type="Proteomes" id="UP001595792"/>
    </source>
</evidence>
<organism evidence="3 4">
    <name type="scientific">Pedobacter jamesrossensis</name>
    <dbReference type="NCBI Taxonomy" id="1908238"/>
    <lineage>
        <taxon>Bacteria</taxon>
        <taxon>Pseudomonadati</taxon>
        <taxon>Bacteroidota</taxon>
        <taxon>Sphingobacteriia</taxon>
        <taxon>Sphingobacteriales</taxon>
        <taxon>Sphingobacteriaceae</taxon>
        <taxon>Pedobacter</taxon>
    </lineage>
</organism>
<reference evidence="4" key="1">
    <citation type="journal article" date="2019" name="Int. J. Syst. Evol. Microbiol.">
        <title>The Global Catalogue of Microorganisms (GCM) 10K type strain sequencing project: providing services to taxonomists for standard genome sequencing and annotation.</title>
        <authorList>
            <consortium name="The Broad Institute Genomics Platform"/>
            <consortium name="The Broad Institute Genome Sequencing Center for Infectious Disease"/>
            <person name="Wu L."/>
            <person name="Ma J."/>
        </authorList>
    </citation>
    <scope>NUCLEOTIDE SEQUENCE [LARGE SCALE GENOMIC DNA]</scope>
    <source>
        <strain evidence="4">CCM 8689</strain>
    </source>
</reference>
<feature type="transmembrane region" description="Helical" evidence="1">
    <location>
        <begin position="313"/>
        <end position="332"/>
    </location>
</feature>
<comment type="caution">
    <text evidence="3">The sequence shown here is derived from an EMBL/GenBank/DDBJ whole genome shotgun (WGS) entry which is preliminary data.</text>
</comment>
<dbReference type="CDD" id="cd12921">
    <property type="entry name" value="VKOR_4"/>
    <property type="match status" value="1"/>
</dbReference>
<dbReference type="Gene3D" id="3.90.70.10">
    <property type="entry name" value="Cysteine proteinases"/>
    <property type="match status" value="1"/>
</dbReference>
<dbReference type="InterPro" id="IPR036249">
    <property type="entry name" value="Thioredoxin-like_sf"/>
</dbReference>
<feature type="domain" description="Vitamin K epoxide reductase" evidence="2">
    <location>
        <begin position="179"/>
        <end position="300"/>
    </location>
</feature>
<proteinExistence type="predicted"/>
<keyword evidence="1" id="KW-0472">Membrane</keyword>
<dbReference type="RefSeq" id="WP_378962684.1">
    <property type="nucleotide sequence ID" value="NZ_JBHRXC010000016.1"/>
</dbReference>
<feature type="transmembrane region" description="Helical" evidence="1">
    <location>
        <begin position="150"/>
        <end position="168"/>
    </location>
</feature>
<keyword evidence="1" id="KW-0812">Transmembrane</keyword>
<feature type="transmembrane region" description="Helical" evidence="1">
    <location>
        <begin position="255"/>
        <end position="272"/>
    </location>
</feature>
<evidence type="ECO:0000259" key="2">
    <source>
        <dbReference type="Pfam" id="PF07884"/>
    </source>
</evidence>